<name>A0AAN7B9H7_9PEZI</name>
<evidence type="ECO:0000256" key="2">
    <source>
        <dbReference type="SAM" id="MobiDB-lite"/>
    </source>
</evidence>
<feature type="region of interest" description="Disordered" evidence="2">
    <location>
        <begin position="231"/>
        <end position="284"/>
    </location>
</feature>
<dbReference type="Proteomes" id="UP001301769">
    <property type="component" value="Unassembled WGS sequence"/>
</dbReference>
<dbReference type="AlphaFoldDB" id="A0AAN7B9H7"/>
<keyword evidence="1" id="KW-0175">Coiled coil</keyword>
<feature type="compositionally biased region" description="Low complexity" evidence="2">
    <location>
        <begin position="494"/>
        <end position="520"/>
    </location>
</feature>
<feature type="compositionally biased region" description="Pro residues" evidence="2">
    <location>
        <begin position="322"/>
        <end position="344"/>
    </location>
</feature>
<dbReference type="GO" id="GO:0006357">
    <property type="term" value="P:regulation of transcription by RNA polymerase II"/>
    <property type="evidence" value="ECO:0007669"/>
    <property type="project" value="TreeGrafter"/>
</dbReference>
<sequence>MAPTVTAAVPPAPVTGKIKRPIPPGIQTNGVVVGGAAARSSPSPSMSAKRPPSAVRQPSNPPTANGMTPSSARPPNRLRKDGPGQVLGRGQRSAGLRSASIVPDFASSPAVEAPPYVVTDSYILKKYAGNPPSLILHLHPTHFRFDAQEGMFPYKSPMRIFLDHLRHRTIPHEMMEYFTQWGVPFYEGCLIVQVHDHKSSAQVKDVQKPTSTASKTVPFSIHNYNQYLTPSPYVPFPKEEQTNGDAPSAEDANKAEKTAEEVDKENMPAPSVPTEAQKSKGPPKVKISTIVLHPTQQTLHADLAIKASTPRGASDSRTDGLGPPPTPSLAVPPTPTAASMPPPSKRQKREHMELEGSHIYAAEAQILLATTAPLDLEPTKSAEETLAKLEKLQHPEHAHKPPEPKTRKRTVAEVQADEAFAAEQERYMLALDERISPKAAGNQGGANGTDGDVQAGGNAWEPRFDRWALIVDIRREQAEKREQEKIKQAEESQRLALQKKQQEQLAAQQAAQLAMQQQQQRAREEQERQVKERQVKERAAAALRERQEQQRRMHQAQQQQAQAQAQQQAQHQAQAQAQAQHQAQQQAAAQAQHQAHQQAAAQAQHQAQAQAHAHAQAQAQAQAQQQAQNSPLPTSMAGLPVSMASQAQVRLAQNSQPPVSSPIVRHNTPQTASSPMVPGVAMAHSNSNMGGSPQRPPSVVQNHPPMSAPMAPSMSARGSQQSHQGGTPRVRTATPNMAHATPNTRPGAVQTPRMTQASPPPNMITAQQVGQAMLMNNQAMGQMPPGGGFSAASAQQIAAHQRMLQQRQQLAHMQQNGMMVPGAQNMTAAQQQHMMQQRMLQQHLLQQQQQRGQMGGQPGQPGLNQLSATYQQNLNNMQATMQQQQQASQMQRIAAAQQAAQAQGVMNLTPQQQQLLAMQQQQIQQQLQVQAQAQAQAQAQQIQQQQQQMRMAGNNAQFQAQAQAHSQALFSKNLPKFVEQYGGLANVPAEAMDTFRKNCNVQAREAVLRAHQARLQQAQAQAQMQQAQAQAQANGMQAMMHSMG</sequence>
<reference evidence="4" key="2">
    <citation type="submission" date="2023-05" db="EMBL/GenBank/DDBJ databases">
        <authorList>
            <consortium name="Lawrence Berkeley National Laboratory"/>
            <person name="Steindorff A."/>
            <person name="Hensen N."/>
            <person name="Bonometti L."/>
            <person name="Westerberg I."/>
            <person name="Brannstrom I.O."/>
            <person name="Guillou S."/>
            <person name="Cros-Aarteil S."/>
            <person name="Calhoun S."/>
            <person name="Haridas S."/>
            <person name="Kuo A."/>
            <person name="Mondo S."/>
            <person name="Pangilinan J."/>
            <person name="Riley R."/>
            <person name="Labutti K."/>
            <person name="Andreopoulos B."/>
            <person name="Lipzen A."/>
            <person name="Chen C."/>
            <person name="Yanf M."/>
            <person name="Daum C."/>
            <person name="Ng V."/>
            <person name="Clum A."/>
            <person name="Ohm R."/>
            <person name="Martin F."/>
            <person name="Silar P."/>
            <person name="Natvig D."/>
            <person name="Lalanne C."/>
            <person name="Gautier V."/>
            <person name="Ament-Velasquez S.L."/>
            <person name="Kruys A."/>
            <person name="Hutchinson M.I."/>
            <person name="Powell A.J."/>
            <person name="Barry K."/>
            <person name="Miller A.N."/>
            <person name="Grigoriev I.V."/>
            <person name="Debuchy R."/>
            <person name="Gladieux P."/>
            <person name="Thoren M.H."/>
            <person name="Johannesson H."/>
        </authorList>
    </citation>
    <scope>NUCLEOTIDE SEQUENCE</scope>
    <source>
        <strain evidence="4">PSN293</strain>
    </source>
</reference>
<comment type="caution">
    <text evidence="4">The sequence shown here is derived from an EMBL/GenBank/DDBJ whole genome shotgun (WGS) entry which is preliminary data.</text>
</comment>
<feature type="domain" description="Spt20-like SEP" evidence="3">
    <location>
        <begin position="130"/>
        <end position="390"/>
    </location>
</feature>
<feature type="region of interest" description="Disordered" evidence="2">
    <location>
        <begin position="1"/>
        <end position="95"/>
    </location>
</feature>
<reference evidence="4" key="1">
    <citation type="journal article" date="2023" name="Mol. Phylogenet. Evol.">
        <title>Genome-scale phylogeny and comparative genomics of the fungal order Sordariales.</title>
        <authorList>
            <person name="Hensen N."/>
            <person name="Bonometti L."/>
            <person name="Westerberg I."/>
            <person name="Brannstrom I.O."/>
            <person name="Guillou S."/>
            <person name="Cros-Aarteil S."/>
            <person name="Calhoun S."/>
            <person name="Haridas S."/>
            <person name="Kuo A."/>
            <person name="Mondo S."/>
            <person name="Pangilinan J."/>
            <person name="Riley R."/>
            <person name="LaButti K."/>
            <person name="Andreopoulos B."/>
            <person name="Lipzen A."/>
            <person name="Chen C."/>
            <person name="Yan M."/>
            <person name="Daum C."/>
            <person name="Ng V."/>
            <person name="Clum A."/>
            <person name="Steindorff A."/>
            <person name="Ohm R.A."/>
            <person name="Martin F."/>
            <person name="Silar P."/>
            <person name="Natvig D.O."/>
            <person name="Lalanne C."/>
            <person name="Gautier V."/>
            <person name="Ament-Velasquez S.L."/>
            <person name="Kruys A."/>
            <person name="Hutchinson M.I."/>
            <person name="Powell A.J."/>
            <person name="Barry K."/>
            <person name="Miller A.N."/>
            <person name="Grigoriev I.V."/>
            <person name="Debuchy R."/>
            <person name="Gladieux P."/>
            <person name="Hiltunen Thoren M."/>
            <person name="Johannesson H."/>
        </authorList>
    </citation>
    <scope>NUCLEOTIDE SEQUENCE</scope>
    <source>
        <strain evidence="4">PSN293</strain>
    </source>
</reference>
<feature type="coiled-coil region" evidence="1">
    <location>
        <begin position="1001"/>
        <end position="1030"/>
    </location>
</feature>
<proteinExistence type="predicted"/>
<evidence type="ECO:0000259" key="3">
    <source>
        <dbReference type="Pfam" id="PF12090"/>
    </source>
</evidence>
<dbReference type="InterPro" id="IPR021950">
    <property type="entry name" value="Spt20"/>
</dbReference>
<gene>
    <name evidence="4" type="ORF">QBC37DRAFT_139494</name>
</gene>
<feature type="compositionally biased region" description="Basic and acidic residues" evidence="2">
    <location>
        <begin position="521"/>
        <end position="551"/>
    </location>
</feature>
<dbReference type="GO" id="GO:0003712">
    <property type="term" value="F:transcription coregulator activity"/>
    <property type="evidence" value="ECO:0007669"/>
    <property type="project" value="InterPro"/>
</dbReference>
<evidence type="ECO:0000256" key="1">
    <source>
        <dbReference type="SAM" id="Coils"/>
    </source>
</evidence>
<evidence type="ECO:0000313" key="5">
    <source>
        <dbReference type="Proteomes" id="UP001301769"/>
    </source>
</evidence>
<dbReference type="InterPro" id="IPR046468">
    <property type="entry name" value="Spt20-like_SEP"/>
</dbReference>
<feature type="compositionally biased region" description="Basic and acidic residues" evidence="2">
    <location>
        <begin position="380"/>
        <end position="405"/>
    </location>
</feature>
<organism evidence="4 5">
    <name type="scientific">Rhypophila decipiens</name>
    <dbReference type="NCBI Taxonomy" id="261697"/>
    <lineage>
        <taxon>Eukaryota</taxon>
        <taxon>Fungi</taxon>
        <taxon>Dikarya</taxon>
        <taxon>Ascomycota</taxon>
        <taxon>Pezizomycotina</taxon>
        <taxon>Sordariomycetes</taxon>
        <taxon>Sordariomycetidae</taxon>
        <taxon>Sordariales</taxon>
        <taxon>Naviculisporaceae</taxon>
        <taxon>Rhypophila</taxon>
    </lineage>
</organism>
<feature type="region of interest" description="Disordered" evidence="2">
    <location>
        <begin position="843"/>
        <end position="864"/>
    </location>
</feature>
<dbReference type="Pfam" id="PF12090">
    <property type="entry name" value="Spt20_SEP"/>
    <property type="match status" value="1"/>
</dbReference>
<feature type="compositionally biased region" description="Basic and acidic residues" evidence="2">
    <location>
        <begin position="251"/>
        <end position="266"/>
    </location>
</feature>
<feature type="compositionally biased region" description="Low complexity" evidence="2">
    <location>
        <begin position="704"/>
        <end position="716"/>
    </location>
</feature>
<protein>
    <submittedName>
        <fullName evidence="4">Transcription factor spt20</fullName>
    </submittedName>
</protein>
<feature type="region of interest" description="Disordered" evidence="2">
    <location>
        <begin position="380"/>
        <end position="413"/>
    </location>
</feature>
<feature type="compositionally biased region" description="Basic and acidic residues" evidence="2">
    <location>
        <begin position="478"/>
        <end position="493"/>
    </location>
</feature>
<accession>A0AAN7B9H7</accession>
<feature type="compositionally biased region" description="Low complexity" evidence="2">
    <location>
        <begin position="555"/>
        <end position="628"/>
    </location>
</feature>
<feature type="region of interest" description="Disordered" evidence="2">
    <location>
        <begin position="309"/>
        <end position="352"/>
    </location>
</feature>
<feature type="region of interest" description="Disordered" evidence="2">
    <location>
        <begin position="433"/>
        <end position="459"/>
    </location>
</feature>
<feature type="compositionally biased region" description="Polar residues" evidence="2">
    <location>
        <begin position="56"/>
        <end position="73"/>
    </location>
</feature>
<evidence type="ECO:0000313" key="4">
    <source>
        <dbReference type="EMBL" id="KAK4215017.1"/>
    </source>
</evidence>
<keyword evidence="5" id="KW-1185">Reference proteome</keyword>
<dbReference type="PANTHER" id="PTHR13526">
    <property type="entry name" value="TRANSCRIPTION FACTOR SPT20 HOMOLOG"/>
    <property type="match status" value="1"/>
</dbReference>
<feature type="compositionally biased region" description="Low complexity" evidence="2">
    <location>
        <begin position="843"/>
        <end position="852"/>
    </location>
</feature>
<dbReference type="PANTHER" id="PTHR13526:SF8">
    <property type="entry name" value="TRANSCRIPTION FACTOR SPT20 HOMOLOG"/>
    <property type="match status" value="1"/>
</dbReference>
<feature type="region of interest" description="Disordered" evidence="2">
    <location>
        <begin position="478"/>
        <end position="759"/>
    </location>
</feature>
<feature type="compositionally biased region" description="Polar residues" evidence="2">
    <location>
        <begin position="643"/>
        <end position="658"/>
    </location>
</feature>
<feature type="compositionally biased region" description="Low complexity" evidence="2">
    <location>
        <begin position="36"/>
        <end position="54"/>
    </location>
</feature>
<dbReference type="EMBL" id="MU858085">
    <property type="protein sequence ID" value="KAK4215017.1"/>
    <property type="molecule type" value="Genomic_DNA"/>
</dbReference>
<dbReference type="GO" id="GO:0000124">
    <property type="term" value="C:SAGA complex"/>
    <property type="evidence" value="ECO:0007669"/>
    <property type="project" value="InterPro"/>
</dbReference>